<accession>A0A329LWZ8</accession>
<dbReference type="InterPro" id="IPR050490">
    <property type="entry name" value="Bact_solute-bd_prot1"/>
</dbReference>
<dbReference type="OrthoDB" id="94797at2"/>
<evidence type="ECO:0000256" key="2">
    <source>
        <dbReference type="SAM" id="SignalP"/>
    </source>
</evidence>
<sequence length="495" mass="54912">MSKGSKTVPAVGAMILLAASLAGCSSEKQTNSSPSPKPSESANASAAPSASPSAQANIYPENGLSKDSITLKVGHWENGYGREWLDFAIKKFNAKYPNVKFEVTSSPKLDTVLSTKIAANDDNDMFDFFFPRFSGVGDTERLAEAGKFEDLSDLWKKELPGEKGKTVRSVVSDDFYDAAMLGGKTYRLPVGGYTAGLFFNENLFDKNGWNKDPKTWDEFVQLMETIKAKDVIPITFPGVYAGYLTDYTFNFLPFMLADASGSFDAYLKNFRSFKMPQFTAPEVKEAWKRMYEFGQKGYFPNGVAALNHTQSQMQVLQGKAALVSTGDWVGNEMKDSTPQDFKWGFMAIPATNDPNNTIYVHTGVTDVGYVIWKNKPDLNKKWAKEFMLSLYDFEVQQFLAEKTGVFPGRLDYGADPARLEKMQAAPKAVMAYAQRHKVKYLSLRRDVSFTSPSAAQASKTLSEAITGIASGKKDPQPVLEEVEKLYTKALEEEKK</sequence>
<feature type="region of interest" description="Disordered" evidence="1">
    <location>
        <begin position="26"/>
        <end position="59"/>
    </location>
</feature>
<evidence type="ECO:0000313" key="4">
    <source>
        <dbReference type="Proteomes" id="UP000250369"/>
    </source>
</evidence>
<dbReference type="RefSeq" id="WP_113035847.1">
    <property type="nucleotide sequence ID" value="NZ_QMFB01000036.1"/>
</dbReference>
<organism evidence="3 4">
    <name type="scientific">Paenibacillus contaminans</name>
    <dbReference type="NCBI Taxonomy" id="450362"/>
    <lineage>
        <taxon>Bacteria</taxon>
        <taxon>Bacillati</taxon>
        <taxon>Bacillota</taxon>
        <taxon>Bacilli</taxon>
        <taxon>Bacillales</taxon>
        <taxon>Paenibacillaceae</taxon>
        <taxon>Paenibacillus</taxon>
    </lineage>
</organism>
<evidence type="ECO:0000256" key="1">
    <source>
        <dbReference type="SAM" id="MobiDB-lite"/>
    </source>
</evidence>
<reference evidence="3 4" key="1">
    <citation type="journal article" date="2009" name="Int. J. Syst. Evol. Microbiol.">
        <title>Paenibacillus contaminans sp. nov., isolated from a contaminated laboratory plate.</title>
        <authorList>
            <person name="Chou J.H."/>
            <person name="Lee J.H."/>
            <person name="Lin M.C."/>
            <person name="Chang P.S."/>
            <person name="Arun A.B."/>
            <person name="Young C.C."/>
            <person name="Chen W.M."/>
        </authorList>
    </citation>
    <scope>NUCLEOTIDE SEQUENCE [LARGE SCALE GENOMIC DNA]</scope>
    <source>
        <strain evidence="3 4">CKOBP-6</strain>
    </source>
</reference>
<comment type="caution">
    <text evidence="3">The sequence shown here is derived from an EMBL/GenBank/DDBJ whole genome shotgun (WGS) entry which is preliminary data.</text>
</comment>
<dbReference type="Gene3D" id="3.40.190.10">
    <property type="entry name" value="Periplasmic binding protein-like II"/>
    <property type="match status" value="1"/>
</dbReference>
<evidence type="ECO:0000313" key="3">
    <source>
        <dbReference type="EMBL" id="RAV11740.1"/>
    </source>
</evidence>
<dbReference type="PROSITE" id="PS51257">
    <property type="entry name" value="PROKAR_LIPOPROTEIN"/>
    <property type="match status" value="1"/>
</dbReference>
<dbReference type="Pfam" id="PF01547">
    <property type="entry name" value="SBP_bac_1"/>
    <property type="match status" value="1"/>
</dbReference>
<keyword evidence="4" id="KW-1185">Reference proteome</keyword>
<feature type="signal peptide" evidence="2">
    <location>
        <begin position="1"/>
        <end position="24"/>
    </location>
</feature>
<dbReference type="PANTHER" id="PTHR43649">
    <property type="entry name" value="ARABINOSE-BINDING PROTEIN-RELATED"/>
    <property type="match status" value="1"/>
</dbReference>
<dbReference type="EMBL" id="QMFB01000036">
    <property type="protein sequence ID" value="RAV11740.1"/>
    <property type="molecule type" value="Genomic_DNA"/>
</dbReference>
<protein>
    <submittedName>
        <fullName evidence="3">ABC transporter substrate-binding protein</fullName>
    </submittedName>
</protein>
<proteinExistence type="predicted"/>
<dbReference type="Proteomes" id="UP000250369">
    <property type="component" value="Unassembled WGS sequence"/>
</dbReference>
<dbReference type="InterPro" id="IPR006059">
    <property type="entry name" value="SBP"/>
</dbReference>
<gene>
    <name evidence="3" type="ORF">DQG23_35845</name>
</gene>
<dbReference type="AlphaFoldDB" id="A0A329LWZ8"/>
<keyword evidence="2" id="KW-0732">Signal</keyword>
<dbReference type="SUPFAM" id="SSF53850">
    <property type="entry name" value="Periplasmic binding protein-like II"/>
    <property type="match status" value="1"/>
</dbReference>
<feature type="compositionally biased region" description="Low complexity" evidence="1">
    <location>
        <begin position="32"/>
        <end position="56"/>
    </location>
</feature>
<name>A0A329LWZ8_9BACL</name>
<feature type="chain" id="PRO_5039567780" evidence="2">
    <location>
        <begin position="25"/>
        <end position="495"/>
    </location>
</feature>
<dbReference type="PANTHER" id="PTHR43649:SF17">
    <property type="entry name" value="ABC TRANSPORTER SOLUTE BINDING PROTEIN-SUGAR TRANSPORT"/>
    <property type="match status" value="1"/>
</dbReference>